<evidence type="ECO:0000313" key="4">
    <source>
        <dbReference type="Proteomes" id="UP000058305"/>
    </source>
</evidence>
<keyword evidence="4" id="KW-1185">Reference proteome</keyword>
<dbReference type="SUPFAM" id="SSF51430">
    <property type="entry name" value="NAD(P)-linked oxidoreductase"/>
    <property type="match status" value="1"/>
</dbReference>
<dbReference type="RefSeq" id="WP_067229010.1">
    <property type="nucleotide sequence ID" value="NZ_CP014145.1"/>
</dbReference>
<sequence>MTPTAPPTAAPVIPRRGIGTSGIEASVLSLGSWHAYDRMHFEDAVGLVQTAIARGINLFDVGVYAFPGGPPAFTDVLFSAIVRAAGINRADYLLSEKLWVEGFGPDGFRPQLERALFRVGTDYSDLVILGDLRRDDLELRDLVHDLAGLQESGIIRAWGVNNWSATNIQALLDIAAAEGVPGPQIAQLKYSVSRRSIPDGEPFSRLWEQGITMQASDVMEGGILAGKIAPEREVGRDPGGIRAAIIDSVPAVTALAEELGATPAQLAIAFTLTHPANTTTLFGATRLEQLEQNFAAIHLVERVGADALRARVAPFWADNGIVDPEGP</sequence>
<dbReference type="Gene3D" id="3.20.20.100">
    <property type="entry name" value="NADP-dependent oxidoreductase domain"/>
    <property type="match status" value="1"/>
</dbReference>
<evidence type="ECO:0000313" key="3">
    <source>
        <dbReference type="EMBL" id="AMB59358.1"/>
    </source>
</evidence>
<proteinExistence type="predicted"/>
<evidence type="ECO:0000259" key="2">
    <source>
        <dbReference type="Pfam" id="PF00248"/>
    </source>
</evidence>
<dbReference type="InterPro" id="IPR023210">
    <property type="entry name" value="NADP_OxRdtase_dom"/>
</dbReference>
<reference evidence="4" key="2">
    <citation type="submission" date="2016-01" db="EMBL/GenBank/DDBJ databases">
        <title>First complete genome sequence of a species in the genus Microterricola, an extremophilic cold active enzyme producing strain ERGS5:02 isolated from Sikkim Himalaya.</title>
        <authorList>
            <person name="Kumar R."/>
            <person name="Singh D."/>
            <person name="Swarnkar M.K."/>
        </authorList>
    </citation>
    <scope>NUCLEOTIDE SEQUENCE [LARGE SCALE GENOMIC DNA]</scope>
    <source>
        <strain evidence="4">ERGS5:02</strain>
    </source>
</reference>
<dbReference type="AlphaFoldDB" id="A0A109QX45"/>
<dbReference type="Pfam" id="PF00248">
    <property type="entry name" value="Aldo_ket_red"/>
    <property type="match status" value="1"/>
</dbReference>
<dbReference type="InterPro" id="IPR036812">
    <property type="entry name" value="NAD(P)_OxRdtase_dom_sf"/>
</dbReference>
<dbReference type="GO" id="GO:0005829">
    <property type="term" value="C:cytosol"/>
    <property type="evidence" value="ECO:0007669"/>
    <property type="project" value="TreeGrafter"/>
</dbReference>
<organism evidence="3 4">
    <name type="scientific">Microterricola viridarii</name>
    <dbReference type="NCBI Taxonomy" id="412690"/>
    <lineage>
        <taxon>Bacteria</taxon>
        <taxon>Bacillati</taxon>
        <taxon>Actinomycetota</taxon>
        <taxon>Actinomycetes</taxon>
        <taxon>Micrococcales</taxon>
        <taxon>Microbacteriaceae</taxon>
        <taxon>Microterricola</taxon>
    </lineage>
</organism>
<dbReference type="GO" id="GO:0016491">
    <property type="term" value="F:oxidoreductase activity"/>
    <property type="evidence" value="ECO:0007669"/>
    <property type="project" value="UniProtKB-KW"/>
</dbReference>
<feature type="domain" description="NADP-dependent oxidoreductase" evidence="2">
    <location>
        <begin position="28"/>
        <end position="299"/>
    </location>
</feature>
<gene>
    <name evidence="3" type="ORF">AWU67_11340</name>
</gene>
<accession>A0A109QX45</accession>
<dbReference type="Proteomes" id="UP000058305">
    <property type="component" value="Chromosome"/>
</dbReference>
<dbReference type="KEGG" id="mvd:AWU67_11340"/>
<dbReference type="InterPro" id="IPR050523">
    <property type="entry name" value="AKR_Detox_Biosynth"/>
</dbReference>
<dbReference type="PANTHER" id="PTHR43364">
    <property type="entry name" value="NADH-SPECIFIC METHYLGLYOXAL REDUCTASE-RELATED"/>
    <property type="match status" value="1"/>
</dbReference>
<reference evidence="3 4" key="1">
    <citation type="journal article" date="2016" name="J. Biotechnol.">
        <title>First complete genome sequence of a species in the genus Microterricola, an extremophilic cold active enzyme producing bacterial strain ERGS5:02 isolated from Sikkim Himalaya.</title>
        <authorList>
            <person name="Himanshu"/>
            <person name="Swarnkar M.K."/>
            <person name="Singh D."/>
            <person name="Kumar R."/>
        </authorList>
    </citation>
    <scope>NUCLEOTIDE SEQUENCE [LARGE SCALE GENOMIC DNA]</scope>
    <source>
        <strain evidence="3 4">ERGS5:02</strain>
    </source>
</reference>
<evidence type="ECO:0000256" key="1">
    <source>
        <dbReference type="ARBA" id="ARBA00023002"/>
    </source>
</evidence>
<keyword evidence="1" id="KW-0560">Oxidoreductase</keyword>
<protein>
    <submittedName>
        <fullName evidence="3">Oxidoreductase</fullName>
    </submittedName>
</protein>
<dbReference type="EMBL" id="CP014145">
    <property type="protein sequence ID" value="AMB59358.1"/>
    <property type="molecule type" value="Genomic_DNA"/>
</dbReference>
<name>A0A109QX45_9MICO</name>
<dbReference type="OrthoDB" id="4962752at2"/>
<dbReference type="PANTHER" id="PTHR43364:SF4">
    <property type="entry name" value="NAD(P)-LINKED OXIDOREDUCTASE SUPERFAMILY PROTEIN"/>
    <property type="match status" value="1"/>
</dbReference>